<gene>
    <name evidence="2" type="ORF">IV49_GL001480</name>
</gene>
<dbReference type="RefSeq" id="WP_031588432.1">
    <property type="nucleotide sequence ID" value="NZ_JNKN01000001.1"/>
</dbReference>
<name>A0A0R2HN52_9FIRM</name>
<keyword evidence="1" id="KW-0472">Membrane</keyword>
<feature type="transmembrane region" description="Helical" evidence="1">
    <location>
        <begin position="50"/>
        <end position="67"/>
    </location>
</feature>
<sequence length="68" mass="8031">MKSKKHVILFGVLTVLLVAFVVFCHIYEGMYFRNMDNNLLWFYKYVASPGRYVCGIILLLHHGYLLFN</sequence>
<reference evidence="2 3" key="1">
    <citation type="journal article" date="2015" name="Genome Announc.">
        <title>Expanding the biotechnology potential of lactobacilli through comparative genomics of 213 strains and associated genera.</title>
        <authorList>
            <person name="Sun Z."/>
            <person name="Harris H.M."/>
            <person name="McCann A."/>
            <person name="Guo C."/>
            <person name="Argimon S."/>
            <person name="Zhang W."/>
            <person name="Yang X."/>
            <person name="Jeffery I.B."/>
            <person name="Cooney J.C."/>
            <person name="Kagawa T.F."/>
            <person name="Liu W."/>
            <person name="Song Y."/>
            <person name="Salvetti E."/>
            <person name="Wrobel A."/>
            <person name="Rasinkangas P."/>
            <person name="Parkhill J."/>
            <person name="Rea M.C."/>
            <person name="O'Sullivan O."/>
            <person name="Ritari J."/>
            <person name="Douillard F.P."/>
            <person name="Paul Ross R."/>
            <person name="Yang R."/>
            <person name="Briner A.E."/>
            <person name="Felis G.E."/>
            <person name="de Vos W.M."/>
            <person name="Barrangou R."/>
            <person name="Klaenhammer T.R."/>
            <person name="Caufield P.W."/>
            <person name="Cui Y."/>
            <person name="Zhang H."/>
            <person name="O'Toole P.W."/>
        </authorList>
    </citation>
    <scope>NUCLEOTIDE SEQUENCE [LARGE SCALE GENOMIC DNA]</scope>
    <source>
        <strain evidence="2 3">DSM 20405</strain>
    </source>
</reference>
<dbReference type="Proteomes" id="UP000051841">
    <property type="component" value="Unassembled WGS sequence"/>
</dbReference>
<organism evidence="2 3">
    <name type="scientific">Kandleria vitulina DSM 20405</name>
    <dbReference type="NCBI Taxonomy" id="1410657"/>
    <lineage>
        <taxon>Bacteria</taxon>
        <taxon>Bacillati</taxon>
        <taxon>Bacillota</taxon>
        <taxon>Erysipelotrichia</taxon>
        <taxon>Erysipelotrichales</taxon>
        <taxon>Coprobacillaceae</taxon>
        <taxon>Kandleria</taxon>
    </lineage>
</organism>
<dbReference type="AlphaFoldDB" id="A0A0R2HN52"/>
<evidence type="ECO:0000256" key="1">
    <source>
        <dbReference type="SAM" id="Phobius"/>
    </source>
</evidence>
<feature type="transmembrane region" description="Helical" evidence="1">
    <location>
        <begin position="7"/>
        <end position="30"/>
    </location>
</feature>
<evidence type="ECO:0000313" key="3">
    <source>
        <dbReference type="Proteomes" id="UP000051841"/>
    </source>
</evidence>
<protein>
    <submittedName>
        <fullName evidence="2">Uncharacterized protein</fullName>
    </submittedName>
</protein>
<keyword evidence="3" id="KW-1185">Reference proteome</keyword>
<evidence type="ECO:0000313" key="2">
    <source>
        <dbReference type="EMBL" id="KRN50986.1"/>
    </source>
</evidence>
<keyword evidence="1" id="KW-1133">Transmembrane helix</keyword>
<proteinExistence type="predicted"/>
<comment type="caution">
    <text evidence="2">The sequence shown here is derived from an EMBL/GenBank/DDBJ whole genome shotgun (WGS) entry which is preliminary data.</text>
</comment>
<keyword evidence="1" id="KW-0812">Transmembrane</keyword>
<accession>A0A0R2HN52</accession>
<dbReference type="EMBL" id="JQBL01000004">
    <property type="protein sequence ID" value="KRN50986.1"/>
    <property type="molecule type" value="Genomic_DNA"/>
</dbReference>